<evidence type="ECO:0000313" key="4">
    <source>
        <dbReference type="Proteomes" id="UP000034680"/>
    </source>
</evidence>
<feature type="domain" description="PKS/mFAS DH" evidence="2">
    <location>
        <begin position="1"/>
        <end position="67"/>
    </location>
</feature>
<organism evidence="3 4">
    <name type="scientific">Diaporthe ampelina</name>
    <dbReference type="NCBI Taxonomy" id="1214573"/>
    <lineage>
        <taxon>Eukaryota</taxon>
        <taxon>Fungi</taxon>
        <taxon>Dikarya</taxon>
        <taxon>Ascomycota</taxon>
        <taxon>Pezizomycotina</taxon>
        <taxon>Sordariomycetes</taxon>
        <taxon>Sordariomycetidae</taxon>
        <taxon>Diaporthales</taxon>
        <taxon>Diaporthaceae</taxon>
        <taxon>Diaporthe</taxon>
    </lineage>
</organism>
<protein>
    <submittedName>
        <fullName evidence="3">Putative polyketide synthase</fullName>
    </submittedName>
</protein>
<comment type="caution">
    <text evidence="1">Lacks conserved residue(s) required for the propagation of feature annotation.</text>
</comment>
<evidence type="ECO:0000259" key="2">
    <source>
        <dbReference type="PROSITE" id="PS52019"/>
    </source>
</evidence>
<keyword evidence="4" id="KW-1185">Reference proteome</keyword>
<proteinExistence type="predicted"/>
<dbReference type="EMBL" id="LCUC01000298">
    <property type="protein sequence ID" value="KKY32538.1"/>
    <property type="molecule type" value="Genomic_DNA"/>
</dbReference>
<dbReference type="InterPro" id="IPR042104">
    <property type="entry name" value="PKS_dehydratase_sf"/>
</dbReference>
<accession>A0A0G2HBG2</accession>
<dbReference type="STRING" id="1214573.A0A0G2HBG2"/>
<comment type="caution">
    <text evidence="3">The sequence shown here is derived from an EMBL/GenBank/DDBJ whole genome shotgun (WGS) entry which is preliminary data.</text>
</comment>
<reference evidence="3 4" key="2">
    <citation type="submission" date="2015-05" db="EMBL/GenBank/DDBJ databases">
        <authorList>
            <person name="Morales-Cruz A."/>
            <person name="Amrine K.C."/>
            <person name="Cantu D."/>
        </authorList>
    </citation>
    <scope>NUCLEOTIDE SEQUENCE [LARGE SCALE GENOMIC DNA]</scope>
    <source>
        <strain evidence="3">DA912</strain>
    </source>
</reference>
<evidence type="ECO:0000256" key="1">
    <source>
        <dbReference type="PROSITE-ProRule" id="PRU01363"/>
    </source>
</evidence>
<dbReference type="Pfam" id="PF21089">
    <property type="entry name" value="PKS_DH_N"/>
    <property type="match status" value="1"/>
</dbReference>
<dbReference type="InterPro" id="IPR049900">
    <property type="entry name" value="PKS_mFAS_DH"/>
</dbReference>
<gene>
    <name evidence="3" type="ORF">UCDDA912_g07518</name>
</gene>
<sequence>MRTGDTPWVEDHKINGAILYPAAGMIFMAIEAAQQLVDPDKTVAAFATMGKIVVEFRPDEQVKVRYV</sequence>
<dbReference type="Proteomes" id="UP000034680">
    <property type="component" value="Unassembled WGS sequence"/>
</dbReference>
<dbReference type="AlphaFoldDB" id="A0A0G2HBG2"/>
<dbReference type="InterPro" id="IPR049552">
    <property type="entry name" value="PKS_DH_N"/>
</dbReference>
<evidence type="ECO:0000313" key="3">
    <source>
        <dbReference type="EMBL" id="KKY32538.1"/>
    </source>
</evidence>
<dbReference type="OrthoDB" id="329835at2759"/>
<name>A0A0G2HBG2_9PEZI</name>
<dbReference type="PROSITE" id="PS52019">
    <property type="entry name" value="PKS_MFAS_DH"/>
    <property type="match status" value="1"/>
</dbReference>
<reference evidence="3 4" key="1">
    <citation type="submission" date="2015-05" db="EMBL/GenBank/DDBJ databases">
        <title>Distinctive expansion of gene families associated with plant cell wall degradation and secondary metabolism in the genomes of grapevine trunk pathogens.</title>
        <authorList>
            <person name="Lawrence D.P."/>
            <person name="Travadon R."/>
            <person name="Rolshausen P.E."/>
            <person name="Baumgartner K."/>
        </authorList>
    </citation>
    <scope>NUCLEOTIDE SEQUENCE [LARGE SCALE GENOMIC DNA]</scope>
    <source>
        <strain evidence="3">DA912</strain>
    </source>
</reference>
<dbReference type="Gene3D" id="3.10.129.110">
    <property type="entry name" value="Polyketide synthase dehydratase"/>
    <property type="match status" value="1"/>
</dbReference>